<dbReference type="PANTHER" id="PTHR11439:SF463">
    <property type="entry name" value="REVERSE TRANSCRIPTASE TY1_COPIA-TYPE DOMAIN-CONTAINING PROTEIN"/>
    <property type="match status" value="1"/>
</dbReference>
<evidence type="ECO:0000313" key="1">
    <source>
        <dbReference type="EnsemblPlants" id="cds.evm.model.09.1683"/>
    </source>
</evidence>
<dbReference type="Gramene" id="evm.model.09.1683">
    <property type="protein sequence ID" value="cds.evm.model.09.1683"/>
    <property type="gene ID" value="evm.TU.09.1683"/>
</dbReference>
<sequence>TESEFRALANTAVELKWIRSLLQELQVSVHQIPVIWVDNQKALALAANPVFHARSKHIEIDLHFVRDQILDNQLAVRYVPSVDQAADVLTKLSQLTGFCT</sequence>
<evidence type="ECO:0000313" key="2">
    <source>
        <dbReference type="Proteomes" id="UP000596661"/>
    </source>
</evidence>
<dbReference type="AlphaFoldDB" id="A0A803QF80"/>
<reference evidence="1" key="2">
    <citation type="submission" date="2021-03" db="UniProtKB">
        <authorList>
            <consortium name="EnsemblPlants"/>
        </authorList>
    </citation>
    <scope>IDENTIFICATION</scope>
</reference>
<protein>
    <submittedName>
        <fullName evidence="1">Uncharacterized protein</fullName>
    </submittedName>
</protein>
<dbReference type="EMBL" id="UZAU01000774">
    <property type="status" value="NOT_ANNOTATED_CDS"/>
    <property type="molecule type" value="Genomic_DNA"/>
</dbReference>
<dbReference type="PANTHER" id="PTHR11439">
    <property type="entry name" value="GAG-POL-RELATED RETROTRANSPOSON"/>
    <property type="match status" value="1"/>
</dbReference>
<name>A0A803QF80_CANSA</name>
<dbReference type="CDD" id="cd09272">
    <property type="entry name" value="RNase_HI_RT_Ty1"/>
    <property type="match status" value="1"/>
</dbReference>
<proteinExistence type="predicted"/>
<dbReference type="OMA" id="KPRWHSI"/>
<keyword evidence="2" id="KW-1185">Reference proteome</keyword>
<reference evidence="1" key="1">
    <citation type="submission" date="2018-11" db="EMBL/GenBank/DDBJ databases">
        <authorList>
            <person name="Grassa J C."/>
        </authorList>
    </citation>
    <scope>NUCLEOTIDE SEQUENCE [LARGE SCALE GENOMIC DNA]</scope>
</reference>
<accession>A0A803QF80</accession>
<dbReference type="EnsemblPlants" id="evm.model.09.1683">
    <property type="protein sequence ID" value="cds.evm.model.09.1683"/>
    <property type="gene ID" value="evm.TU.09.1683"/>
</dbReference>
<dbReference type="Proteomes" id="UP000596661">
    <property type="component" value="Chromosome 9"/>
</dbReference>
<organism evidence="1 2">
    <name type="scientific">Cannabis sativa</name>
    <name type="common">Hemp</name>
    <name type="synonym">Marijuana</name>
    <dbReference type="NCBI Taxonomy" id="3483"/>
    <lineage>
        <taxon>Eukaryota</taxon>
        <taxon>Viridiplantae</taxon>
        <taxon>Streptophyta</taxon>
        <taxon>Embryophyta</taxon>
        <taxon>Tracheophyta</taxon>
        <taxon>Spermatophyta</taxon>
        <taxon>Magnoliopsida</taxon>
        <taxon>eudicotyledons</taxon>
        <taxon>Gunneridae</taxon>
        <taxon>Pentapetalae</taxon>
        <taxon>rosids</taxon>
        <taxon>fabids</taxon>
        <taxon>Rosales</taxon>
        <taxon>Cannabaceae</taxon>
        <taxon>Cannabis</taxon>
    </lineage>
</organism>